<keyword evidence="1 4" id="KW-0808">Transferase</keyword>
<reference evidence="4 5" key="1">
    <citation type="submission" date="2016-10" db="EMBL/GenBank/DDBJ databases">
        <authorList>
            <person name="de Groot N.N."/>
        </authorList>
    </citation>
    <scope>NUCLEOTIDE SEQUENCE [LARGE SCALE GENOMIC DNA]</scope>
    <source>
        <strain evidence="4 5">DSM 44468</strain>
    </source>
</reference>
<gene>
    <name evidence="4" type="ORF">SAMN05421835_102228</name>
</gene>
<evidence type="ECO:0000259" key="3">
    <source>
        <dbReference type="PROSITE" id="PS51186"/>
    </source>
</evidence>
<dbReference type="RefSeq" id="WP_245782907.1">
    <property type="nucleotide sequence ID" value="NZ_FORP01000002.1"/>
</dbReference>
<accession>A0A1I3M907</accession>
<feature type="domain" description="N-acetyltransferase" evidence="3">
    <location>
        <begin position="1"/>
        <end position="153"/>
    </location>
</feature>
<dbReference type="PROSITE" id="PS51186">
    <property type="entry name" value="GNAT"/>
    <property type="match status" value="1"/>
</dbReference>
<protein>
    <submittedName>
        <fullName evidence="4">Acetyltransferase (GNAT) family protein</fullName>
    </submittedName>
</protein>
<dbReference type="Gene3D" id="3.40.630.30">
    <property type="match status" value="1"/>
</dbReference>
<name>A0A1I3M907_9PSEU</name>
<keyword evidence="5" id="KW-1185">Reference proteome</keyword>
<dbReference type="SUPFAM" id="SSF55729">
    <property type="entry name" value="Acyl-CoA N-acyltransferases (Nat)"/>
    <property type="match status" value="1"/>
</dbReference>
<evidence type="ECO:0000313" key="5">
    <source>
        <dbReference type="Proteomes" id="UP000199025"/>
    </source>
</evidence>
<organism evidence="4 5">
    <name type="scientific">Amycolatopsis sacchari</name>
    <dbReference type="NCBI Taxonomy" id="115433"/>
    <lineage>
        <taxon>Bacteria</taxon>
        <taxon>Bacillati</taxon>
        <taxon>Actinomycetota</taxon>
        <taxon>Actinomycetes</taxon>
        <taxon>Pseudonocardiales</taxon>
        <taxon>Pseudonocardiaceae</taxon>
        <taxon>Amycolatopsis</taxon>
    </lineage>
</organism>
<proteinExistence type="predicted"/>
<dbReference type="GO" id="GO:0016747">
    <property type="term" value="F:acyltransferase activity, transferring groups other than amino-acyl groups"/>
    <property type="evidence" value="ECO:0007669"/>
    <property type="project" value="InterPro"/>
</dbReference>
<dbReference type="InterPro" id="IPR050832">
    <property type="entry name" value="Bact_Acetyltransf"/>
</dbReference>
<dbReference type="InterPro" id="IPR016181">
    <property type="entry name" value="Acyl_CoA_acyltransferase"/>
</dbReference>
<dbReference type="EMBL" id="FORP01000002">
    <property type="protein sequence ID" value="SFI93310.1"/>
    <property type="molecule type" value="Genomic_DNA"/>
</dbReference>
<dbReference type="InterPro" id="IPR000182">
    <property type="entry name" value="GNAT_dom"/>
</dbReference>
<dbReference type="Pfam" id="PF00583">
    <property type="entry name" value="Acetyltransf_1"/>
    <property type="match status" value="1"/>
</dbReference>
<sequence>MKITRVPVDHPEAVAVLREYVDDVASRYYGRQATDEEIDRALAEDPSDDVVLFFLARDGEEVLGCVGVRFAEPTVAELTRMFVKPTARGRGVASALLRTAEEEAVRNGAQVMRLDTRADLVEARALYAKHGYQEVEPYGERLYADHWLVKNFPAARRV</sequence>
<dbReference type="PANTHER" id="PTHR43877:SF2">
    <property type="entry name" value="AMINOALKYLPHOSPHONATE N-ACETYLTRANSFERASE-RELATED"/>
    <property type="match status" value="1"/>
</dbReference>
<evidence type="ECO:0000313" key="4">
    <source>
        <dbReference type="EMBL" id="SFI93310.1"/>
    </source>
</evidence>
<dbReference type="Proteomes" id="UP000199025">
    <property type="component" value="Unassembled WGS sequence"/>
</dbReference>
<dbReference type="CDD" id="cd04301">
    <property type="entry name" value="NAT_SF"/>
    <property type="match status" value="1"/>
</dbReference>
<dbReference type="AlphaFoldDB" id="A0A1I3M907"/>
<keyword evidence="2" id="KW-0012">Acyltransferase</keyword>
<evidence type="ECO:0000256" key="1">
    <source>
        <dbReference type="ARBA" id="ARBA00022679"/>
    </source>
</evidence>
<dbReference type="STRING" id="115433.SAMN05421835_102228"/>
<evidence type="ECO:0000256" key="2">
    <source>
        <dbReference type="ARBA" id="ARBA00023315"/>
    </source>
</evidence>
<dbReference type="PANTHER" id="PTHR43877">
    <property type="entry name" value="AMINOALKYLPHOSPHONATE N-ACETYLTRANSFERASE-RELATED-RELATED"/>
    <property type="match status" value="1"/>
</dbReference>